<sequence>MIVRFATLALLLLLSGCVTNSPQPINYYQLNKEQVAKQTQEVANSEIVLVDKVQLTELFNQQALVQFQPNNQVHIANFHLWAQPPSDMLTWNLINTVNAKSRTTAIKSDKFYRNNQAHQRLVVEVNEFAGHYEKGAILSGTWYLYSYQTGNYQLTKVQPFHFESALEQDGFSALVSAHQKNFTQLSTQIAQQL</sequence>
<dbReference type="Gene3D" id="3.40.50.10610">
    <property type="entry name" value="ABC-type transport auxiliary lipoprotein component"/>
    <property type="match status" value="1"/>
</dbReference>
<evidence type="ECO:0000313" key="4">
    <source>
        <dbReference type="Proteomes" id="UP000228621"/>
    </source>
</evidence>
<dbReference type="RefSeq" id="WP_099641116.1">
    <property type="nucleotide sequence ID" value="NZ_NKHF01000025.1"/>
</dbReference>
<dbReference type="Pfam" id="PF03886">
    <property type="entry name" value="ABC_trans_aux"/>
    <property type="match status" value="1"/>
</dbReference>
<evidence type="ECO:0000313" key="3">
    <source>
        <dbReference type="EMBL" id="PCK32678.1"/>
    </source>
</evidence>
<feature type="chain" id="PRO_5012291862" description="ABC-type transport auxiliary lipoprotein component domain-containing protein" evidence="1">
    <location>
        <begin position="21"/>
        <end position="193"/>
    </location>
</feature>
<dbReference type="InterPro" id="IPR005586">
    <property type="entry name" value="ABC_trans_aux"/>
</dbReference>
<dbReference type="OrthoDB" id="6313948at2"/>
<dbReference type="PROSITE" id="PS51257">
    <property type="entry name" value="PROKAR_LIPOPROTEIN"/>
    <property type="match status" value="1"/>
</dbReference>
<protein>
    <recommendedName>
        <fullName evidence="2">ABC-type transport auxiliary lipoprotein component domain-containing protein</fullName>
    </recommendedName>
</protein>
<feature type="domain" description="ABC-type transport auxiliary lipoprotein component" evidence="2">
    <location>
        <begin position="28"/>
        <end position="190"/>
    </location>
</feature>
<dbReference type="EMBL" id="NKHF01000025">
    <property type="protein sequence ID" value="PCK32678.1"/>
    <property type="molecule type" value="Genomic_DNA"/>
</dbReference>
<organism evidence="3 4">
    <name type="scientific">Pseudoalteromonas piscicida</name>
    <dbReference type="NCBI Taxonomy" id="43662"/>
    <lineage>
        <taxon>Bacteria</taxon>
        <taxon>Pseudomonadati</taxon>
        <taxon>Pseudomonadota</taxon>
        <taxon>Gammaproteobacteria</taxon>
        <taxon>Alteromonadales</taxon>
        <taxon>Pseudoalteromonadaceae</taxon>
        <taxon>Pseudoalteromonas</taxon>
    </lineage>
</organism>
<dbReference type="AlphaFoldDB" id="A0A2A5JTC9"/>
<gene>
    <name evidence="3" type="ORF">CEX98_05505</name>
</gene>
<evidence type="ECO:0000259" key="2">
    <source>
        <dbReference type="Pfam" id="PF03886"/>
    </source>
</evidence>
<proteinExistence type="predicted"/>
<feature type="signal peptide" evidence="1">
    <location>
        <begin position="1"/>
        <end position="20"/>
    </location>
</feature>
<name>A0A2A5JTC9_PSEO7</name>
<dbReference type="Proteomes" id="UP000228621">
    <property type="component" value="Unassembled WGS sequence"/>
</dbReference>
<dbReference type="SUPFAM" id="SSF159594">
    <property type="entry name" value="XCC0632-like"/>
    <property type="match status" value="1"/>
</dbReference>
<keyword evidence="4" id="KW-1185">Reference proteome</keyword>
<comment type="caution">
    <text evidence="3">The sequence shown here is derived from an EMBL/GenBank/DDBJ whole genome shotgun (WGS) entry which is preliminary data.</text>
</comment>
<reference evidence="4" key="1">
    <citation type="journal article" date="2019" name="Genome Announc.">
        <title>Draft Genome Sequence of Pseudoalteromonas piscicida Strain 36Y ROTHPW, an Hypersaline Seawater Isolate from the South Coast of Sonora, Mexico.</title>
        <authorList>
            <person name="Sanchez-Diaz R."/>
            <person name="Molina-Garza Z.J."/>
            <person name="Cruz-Suarez L.E."/>
            <person name="Selvin J."/>
            <person name="Kiran G.S."/>
            <person name="Ibarra-Gamez J.C."/>
            <person name="Gomez-Gil B."/>
            <person name="Galaviz-Silva L."/>
        </authorList>
    </citation>
    <scope>NUCLEOTIDE SEQUENCE [LARGE SCALE GENOMIC DNA]</scope>
    <source>
        <strain evidence="4">36Y_RITHPW</strain>
    </source>
</reference>
<keyword evidence="1" id="KW-0732">Signal</keyword>
<evidence type="ECO:0000256" key="1">
    <source>
        <dbReference type="SAM" id="SignalP"/>
    </source>
</evidence>
<accession>A0A2A5JTC9</accession>